<dbReference type="AlphaFoldDB" id="A0A2V5IVM1"/>
<evidence type="ECO:0000256" key="1">
    <source>
        <dbReference type="SAM" id="MobiDB-lite"/>
    </source>
</evidence>
<reference evidence="2 3" key="1">
    <citation type="submission" date="2018-02" db="EMBL/GenBank/DDBJ databases">
        <title>The genomes of Aspergillus section Nigri reveals drivers in fungal speciation.</title>
        <authorList>
            <consortium name="DOE Joint Genome Institute"/>
            <person name="Vesth T.C."/>
            <person name="Nybo J."/>
            <person name="Theobald S."/>
            <person name="Brandl J."/>
            <person name="Frisvad J.C."/>
            <person name="Nielsen K.F."/>
            <person name="Lyhne E.K."/>
            <person name="Kogle M.E."/>
            <person name="Kuo A."/>
            <person name="Riley R."/>
            <person name="Clum A."/>
            <person name="Nolan M."/>
            <person name="Lipzen A."/>
            <person name="Salamov A."/>
            <person name="Henrissat B."/>
            <person name="Wiebenga A."/>
            <person name="De vries R.P."/>
            <person name="Grigoriev I.V."/>
            <person name="Mortensen U.H."/>
            <person name="Andersen M.R."/>
            <person name="Baker S.E."/>
        </authorList>
    </citation>
    <scope>NUCLEOTIDE SEQUENCE [LARGE SCALE GENOMIC DNA]</scope>
    <source>
        <strain evidence="2 3">CBS 114.80</strain>
    </source>
</reference>
<gene>
    <name evidence="2" type="ORF">BP00DRAFT_273075</name>
</gene>
<dbReference type="Proteomes" id="UP000248817">
    <property type="component" value="Unassembled WGS sequence"/>
</dbReference>
<accession>A0A2V5IVM1</accession>
<organism evidence="2 3">
    <name type="scientific">Aspergillus indologenus CBS 114.80</name>
    <dbReference type="NCBI Taxonomy" id="1450541"/>
    <lineage>
        <taxon>Eukaryota</taxon>
        <taxon>Fungi</taxon>
        <taxon>Dikarya</taxon>
        <taxon>Ascomycota</taxon>
        <taxon>Pezizomycotina</taxon>
        <taxon>Eurotiomycetes</taxon>
        <taxon>Eurotiomycetidae</taxon>
        <taxon>Eurotiales</taxon>
        <taxon>Aspergillaceae</taxon>
        <taxon>Aspergillus</taxon>
        <taxon>Aspergillus subgen. Circumdati</taxon>
    </lineage>
</organism>
<evidence type="ECO:0000313" key="3">
    <source>
        <dbReference type="Proteomes" id="UP000248817"/>
    </source>
</evidence>
<feature type="region of interest" description="Disordered" evidence="1">
    <location>
        <begin position="77"/>
        <end position="110"/>
    </location>
</feature>
<protein>
    <submittedName>
        <fullName evidence="2">Uncharacterized protein</fullName>
    </submittedName>
</protein>
<name>A0A2V5IVM1_9EURO</name>
<sequence length="110" mass="11837">MQNIFGLPRTDEDPATYGDAPPMLQTLGSVTATHQGCFLGWPNTLRYRTLPFITSNPYPPGPSAVYHHLAGRTHTTAFAPPATCQPNSIPGGERTQDSTTSAPSLDCHRS</sequence>
<evidence type="ECO:0000313" key="2">
    <source>
        <dbReference type="EMBL" id="PYI28117.1"/>
    </source>
</evidence>
<proteinExistence type="predicted"/>
<keyword evidence="3" id="KW-1185">Reference proteome</keyword>
<dbReference type="EMBL" id="KZ825555">
    <property type="protein sequence ID" value="PYI28117.1"/>
    <property type="molecule type" value="Genomic_DNA"/>
</dbReference>